<evidence type="ECO:0000313" key="2">
    <source>
        <dbReference type="EMBL" id="MCS5717317.1"/>
    </source>
</evidence>
<feature type="transmembrane region" description="Helical" evidence="1">
    <location>
        <begin position="65"/>
        <end position="85"/>
    </location>
</feature>
<reference evidence="2" key="1">
    <citation type="submission" date="2022-08" db="EMBL/GenBank/DDBJ databases">
        <authorList>
            <person name="Deng Y."/>
            <person name="Han X.-F."/>
            <person name="Zhang Y.-Q."/>
        </authorList>
    </citation>
    <scope>NUCLEOTIDE SEQUENCE</scope>
    <source>
        <strain evidence="2">CPCC 205763</strain>
    </source>
</reference>
<feature type="transmembrane region" description="Helical" evidence="1">
    <location>
        <begin position="35"/>
        <end position="53"/>
    </location>
</feature>
<keyword evidence="1" id="KW-1133">Transmembrane helix</keyword>
<protein>
    <submittedName>
        <fullName evidence="2">Uncharacterized protein</fullName>
    </submittedName>
</protein>
<keyword evidence="1" id="KW-0472">Membrane</keyword>
<organism evidence="2 3">
    <name type="scientific">Herbiconiux aconitum</name>
    <dbReference type="NCBI Taxonomy" id="2970913"/>
    <lineage>
        <taxon>Bacteria</taxon>
        <taxon>Bacillati</taxon>
        <taxon>Actinomycetota</taxon>
        <taxon>Actinomycetes</taxon>
        <taxon>Micrococcales</taxon>
        <taxon>Microbacteriaceae</taxon>
        <taxon>Herbiconiux</taxon>
    </lineage>
</organism>
<evidence type="ECO:0000256" key="1">
    <source>
        <dbReference type="SAM" id="Phobius"/>
    </source>
</evidence>
<accession>A0ABT2GNZ4</accession>
<name>A0ABT2GNZ4_9MICO</name>
<gene>
    <name evidence="2" type="ORF">N1027_04110</name>
</gene>
<feature type="transmembrane region" description="Helical" evidence="1">
    <location>
        <begin position="121"/>
        <end position="149"/>
    </location>
</feature>
<dbReference type="EMBL" id="JANLCM010000001">
    <property type="protein sequence ID" value="MCS5717317.1"/>
    <property type="molecule type" value="Genomic_DNA"/>
</dbReference>
<dbReference type="RefSeq" id="WP_259505469.1">
    <property type="nucleotide sequence ID" value="NZ_JANLCM010000001.1"/>
</dbReference>
<sequence>MSASDPATPDESRAAAAASGAAAGEARRAARRTDAGSRATGVIVVGMSIAIWWPAFTLGAWGDFFFDQMLTVWAASVGALIVVLIQPRGKPRVGRAIALLIPSLWLALSFLTADADPDDLVVALVAVLGALVAILAVPATIWVLARIIWPEFAEDISWRRRLAVIGAVLLIAVASFFLGANQSKFLTCGDFTISGNSEPPGCTPGDPQ</sequence>
<feature type="transmembrane region" description="Helical" evidence="1">
    <location>
        <begin position="161"/>
        <end position="180"/>
    </location>
</feature>
<evidence type="ECO:0000313" key="3">
    <source>
        <dbReference type="Proteomes" id="UP001165584"/>
    </source>
</evidence>
<comment type="caution">
    <text evidence="2">The sequence shown here is derived from an EMBL/GenBank/DDBJ whole genome shotgun (WGS) entry which is preliminary data.</text>
</comment>
<feature type="transmembrane region" description="Helical" evidence="1">
    <location>
        <begin position="97"/>
        <end position="115"/>
    </location>
</feature>
<keyword evidence="3" id="KW-1185">Reference proteome</keyword>
<dbReference type="Proteomes" id="UP001165584">
    <property type="component" value="Unassembled WGS sequence"/>
</dbReference>
<proteinExistence type="predicted"/>
<keyword evidence="1" id="KW-0812">Transmembrane</keyword>